<dbReference type="OrthoDB" id="5945655at2759"/>
<dbReference type="GO" id="GO:0005109">
    <property type="term" value="F:frizzled binding"/>
    <property type="evidence" value="ECO:0007669"/>
    <property type="project" value="TreeGrafter"/>
</dbReference>
<sequence length="119" mass="13710">MRTCWQRVGGFQVVGDLLKKAYSNALQVFFDATTRQLRRLADPLYFGGMPLPAGHLMKRSTNWFVSGGGTSDPSGWQRRRRETQYGEKWIKRQKDKLVYLDYSPDYCKADQKIGTQAVL</sequence>
<keyword evidence="3 8" id="KW-0217">Developmental protein</keyword>
<accession>A0A3P7EP97</accession>
<reference evidence="9 10" key="1">
    <citation type="submission" date="2018-11" db="EMBL/GenBank/DDBJ databases">
        <authorList>
            <consortium name="Pathogen Informatics"/>
        </authorList>
    </citation>
    <scope>NUCLEOTIDE SEQUENCE [LARGE SCALE GENOMIC DNA]</scope>
</reference>
<dbReference type="Pfam" id="PF00110">
    <property type="entry name" value="wnt"/>
    <property type="match status" value="1"/>
</dbReference>
<evidence type="ECO:0000256" key="2">
    <source>
        <dbReference type="ARBA" id="ARBA00005683"/>
    </source>
</evidence>
<evidence type="ECO:0000256" key="4">
    <source>
        <dbReference type="ARBA" id="ARBA00022525"/>
    </source>
</evidence>
<keyword evidence="4" id="KW-0964">Secreted</keyword>
<dbReference type="GO" id="GO:0030182">
    <property type="term" value="P:neuron differentiation"/>
    <property type="evidence" value="ECO:0007669"/>
    <property type="project" value="TreeGrafter"/>
</dbReference>
<evidence type="ECO:0000256" key="3">
    <source>
        <dbReference type="ARBA" id="ARBA00022473"/>
    </source>
</evidence>
<dbReference type="InterPro" id="IPR005817">
    <property type="entry name" value="Wnt"/>
</dbReference>
<comment type="subcellular location">
    <subcellularLocation>
        <location evidence="1 8">Secreted</location>
        <location evidence="1 8">Extracellular space</location>
        <location evidence="1 8">Extracellular matrix</location>
    </subcellularLocation>
</comment>
<dbReference type="Proteomes" id="UP000274429">
    <property type="component" value="Unassembled WGS sequence"/>
</dbReference>
<dbReference type="GO" id="GO:0005125">
    <property type="term" value="F:cytokine activity"/>
    <property type="evidence" value="ECO:0007669"/>
    <property type="project" value="TreeGrafter"/>
</dbReference>
<dbReference type="GO" id="GO:0005615">
    <property type="term" value="C:extracellular space"/>
    <property type="evidence" value="ECO:0007669"/>
    <property type="project" value="TreeGrafter"/>
</dbReference>
<dbReference type="AlphaFoldDB" id="A0A3P7EP97"/>
<comment type="function">
    <text evidence="8">Ligand for members of the frizzled family of seven transmembrane receptors.</text>
</comment>
<dbReference type="PANTHER" id="PTHR12027">
    <property type="entry name" value="WNT RELATED"/>
    <property type="match status" value="1"/>
</dbReference>
<organism evidence="9 10">
    <name type="scientific">Hydatigena taeniaeformis</name>
    <name type="common">Feline tapeworm</name>
    <name type="synonym">Taenia taeniaeformis</name>
    <dbReference type="NCBI Taxonomy" id="6205"/>
    <lineage>
        <taxon>Eukaryota</taxon>
        <taxon>Metazoa</taxon>
        <taxon>Spiralia</taxon>
        <taxon>Lophotrochozoa</taxon>
        <taxon>Platyhelminthes</taxon>
        <taxon>Cestoda</taxon>
        <taxon>Eucestoda</taxon>
        <taxon>Cyclophyllidea</taxon>
        <taxon>Taeniidae</taxon>
        <taxon>Hydatigera</taxon>
    </lineage>
</organism>
<dbReference type="EMBL" id="UYWX01004470">
    <property type="protein sequence ID" value="VDM24980.1"/>
    <property type="molecule type" value="Genomic_DNA"/>
</dbReference>
<keyword evidence="7" id="KW-1015">Disulfide bond</keyword>
<evidence type="ECO:0000313" key="9">
    <source>
        <dbReference type="EMBL" id="VDM24980.1"/>
    </source>
</evidence>
<evidence type="ECO:0000256" key="1">
    <source>
        <dbReference type="ARBA" id="ARBA00004498"/>
    </source>
</evidence>
<comment type="similarity">
    <text evidence="2 8">Belongs to the Wnt family.</text>
</comment>
<keyword evidence="6 8" id="KW-0879">Wnt signaling pathway</keyword>
<evidence type="ECO:0000313" key="10">
    <source>
        <dbReference type="Proteomes" id="UP000274429"/>
    </source>
</evidence>
<dbReference type="GO" id="GO:0045165">
    <property type="term" value="P:cell fate commitment"/>
    <property type="evidence" value="ECO:0007669"/>
    <property type="project" value="TreeGrafter"/>
</dbReference>
<protein>
    <recommendedName>
        <fullName evidence="8">Protein Wnt</fullName>
    </recommendedName>
</protein>
<proteinExistence type="inferred from homology"/>
<evidence type="ECO:0000256" key="7">
    <source>
        <dbReference type="ARBA" id="ARBA00023157"/>
    </source>
</evidence>
<keyword evidence="10" id="KW-1185">Reference proteome</keyword>
<dbReference type="GO" id="GO:0060070">
    <property type="term" value="P:canonical Wnt signaling pathway"/>
    <property type="evidence" value="ECO:0007669"/>
    <property type="project" value="TreeGrafter"/>
</dbReference>
<gene>
    <name evidence="9" type="ORF">TTAC_LOCUS4451</name>
</gene>
<evidence type="ECO:0000256" key="5">
    <source>
        <dbReference type="ARBA" id="ARBA00022530"/>
    </source>
</evidence>
<keyword evidence="5" id="KW-0272">Extracellular matrix</keyword>
<name>A0A3P7EP97_HYDTA</name>
<evidence type="ECO:0000256" key="6">
    <source>
        <dbReference type="ARBA" id="ARBA00022687"/>
    </source>
</evidence>
<evidence type="ECO:0000256" key="8">
    <source>
        <dbReference type="RuleBase" id="RU003500"/>
    </source>
</evidence>